<proteinExistence type="predicted"/>
<gene>
    <name evidence="1" type="ORF">OJ253_1573</name>
</gene>
<reference evidence="1" key="1">
    <citation type="submission" date="2022-10" db="EMBL/GenBank/DDBJ databases">
        <title>Adaptive evolution leads to modifications in subtelomeric GC content in a zoonotic Cryptosporidium species.</title>
        <authorList>
            <person name="Li J."/>
            <person name="Feng Y."/>
            <person name="Xiao L."/>
        </authorList>
    </citation>
    <scope>NUCLEOTIDE SEQUENCE</scope>
    <source>
        <strain evidence="1">33844</strain>
    </source>
</reference>
<sequence>MENLRNATCIPHISGKLIYGYILDLKSFYECEIKWNLLSDSEKSNFIEISRGILNDTLLGLTPLENWRNTGKLEFSQRKLFYFANYPSNMYLFPHLAENEILQRCCVKLNSLRSEKRIFEVIDKLIKRLDMYISFEE</sequence>
<name>A0A9D5HYZ9_9CRYT</name>
<organism evidence="1">
    <name type="scientific">Cryptosporidium canis</name>
    <dbReference type="NCBI Taxonomy" id="195482"/>
    <lineage>
        <taxon>Eukaryota</taxon>
        <taxon>Sar</taxon>
        <taxon>Alveolata</taxon>
        <taxon>Apicomplexa</taxon>
        <taxon>Conoidasida</taxon>
        <taxon>Coccidia</taxon>
        <taxon>Eucoccidiorida</taxon>
        <taxon>Eimeriorina</taxon>
        <taxon>Cryptosporidiidae</taxon>
        <taxon>Cryptosporidium</taxon>
    </lineage>
</organism>
<dbReference type="EMBL" id="JAPCXC010000035">
    <property type="protein sequence ID" value="KAJ1609335.1"/>
    <property type="molecule type" value="Genomic_DNA"/>
</dbReference>
<dbReference type="OrthoDB" id="335890at2759"/>
<evidence type="ECO:0000313" key="1">
    <source>
        <dbReference type="EMBL" id="KAJ1609335.1"/>
    </source>
</evidence>
<dbReference type="Proteomes" id="UP001067231">
    <property type="component" value="Unassembled WGS sequence"/>
</dbReference>
<accession>A0A9D5HYZ9</accession>
<comment type="caution">
    <text evidence="1">The sequence shown here is derived from an EMBL/GenBank/DDBJ whole genome shotgun (WGS) entry which is preliminary data.</text>
</comment>
<protein>
    <submittedName>
        <fullName evidence="1">Uncharacterized protein</fullName>
    </submittedName>
</protein>
<dbReference type="AlphaFoldDB" id="A0A9D5HYZ9"/>